<evidence type="ECO:0000256" key="8">
    <source>
        <dbReference type="ARBA" id="ARBA00022801"/>
    </source>
</evidence>
<dbReference type="PANTHER" id="PTHR11556">
    <property type="entry name" value="FRUCTOSE-1,6-BISPHOSPHATASE-RELATED"/>
    <property type="match status" value="1"/>
</dbReference>
<keyword evidence="16" id="KW-1185">Reference proteome</keyword>
<dbReference type="OrthoDB" id="10256725at2759"/>
<comment type="catalytic activity">
    <reaction evidence="1">
        <text>beta-D-fructose 1,6-bisphosphate + H2O = beta-D-fructose 6-phosphate + phosphate</text>
        <dbReference type="Rhea" id="RHEA:11064"/>
        <dbReference type="ChEBI" id="CHEBI:15377"/>
        <dbReference type="ChEBI" id="CHEBI:32966"/>
        <dbReference type="ChEBI" id="CHEBI:43474"/>
        <dbReference type="ChEBI" id="CHEBI:57634"/>
        <dbReference type="EC" id="3.1.3.11"/>
    </reaction>
</comment>
<dbReference type="GO" id="GO:0042132">
    <property type="term" value="F:fructose 1,6-bisphosphate 1-phosphatase activity"/>
    <property type="evidence" value="ECO:0007669"/>
    <property type="project" value="UniProtKB-EC"/>
</dbReference>
<dbReference type="AlphaFoldDB" id="A0A9N8H9Z7"/>
<dbReference type="GO" id="GO:0005829">
    <property type="term" value="C:cytosol"/>
    <property type="evidence" value="ECO:0007669"/>
    <property type="project" value="TreeGrafter"/>
</dbReference>
<evidence type="ECO:0000313" key="15">
    <source>
        <dbReference type="EMBL" id="CAB9506636.1"/>
    </source>
</evidence>
<keyword evidence="6" id="KW-0963">Cytoplasm</keyword>
<keyword evidence="7" id="KW-0479">Metal-binding</keyword>
<dbReference type="PRINTS" id="PR00115">
    <property type="entry name" value="F16BPHPHTASE"/>
</dbReference>
<comment type="subcellular location">
    <subcellularLocation>
        <location evidence="3">Cytoplasm</location>
    </subcellularLocation>
</comment>
<dbReference type="InterPro" id="IPR033391">
    <property type="entry name" value="FBPase_N"/>
</dbReference>
<protein>
    <recommendedName>
        <fullName evidence="11">Fructose-1,6-bisphosphatase, cytosolic</fullName>
        <ecNumber evidence="5">3.1.3.11</ecNumber>
    </recommendedName>
</protein>
<dbReference type="InterPro" id="IPR044015">
    <property type="entry name" value="FBPase_C_dom"/>
</dbReference>
<comment type="cofactor">
    <cofactor evidence="2">
        <name>Mg(2+)</name>
        <dbReference type="ChEBI" id="CHEBI:18420"/>
    </cofactor>
</comment>
<dbReference type="InterPro" id="IPR000146">
    <property type="entry name" value="FBPase_class-1"/>
</dbReference>
<dbReference type="Gene3D" id="3.30.540.10">
    <property type="entry name" value="Fructose-1,6-Bisphosphatase, subunit A, domain 1"/>
    <property type="match status" value="1"/>
</dbReference>
<dbReference type="Proteomes" id="UP001153069">
    <property type="component" value="Unassembled WGS sequence"/>
</dbReference>
<dbReference type="GO" id="GO:0006002">
    <property type="term" value="P:fructose 6-phosphate metabolic process"/>
    <property type="evidence" value="ECO:0007669"/>
    <property type="project" value="TreeGrafter"/>
</dbReference>
<keyword evidence="9" id="KW-0460">Magnesium</keyword>
<dbReference type="InterPro" id="IPR020548">
    <property type="entry name" value="Fructose_bisphosphatase_AS"/>
</dbReference>
<evidence type="ECO:0000256" key="2">
    <source>
        <dbReference type="ARBA" id="ARBA00001946"/>
    </source>
</evidence>
<dbReference type="GO" id="GO:0006094">
    <property type="term" value="P:gluconeogenesis"/>
    <property type="evidence" value="ECO:0007669"/>
    <property type="project" value="TreeGrafter"/>
</dbReference>
<dbReference type="GO" id="GO:0005986">
    <property type="term" value="P:sucrose biosynthetic process"/>
    <property type="evidence" value="ECO:0007669"/>
    <property type="project" value="TreeGrafter"/>
</dbReference>
<dbReference type="Pfam" id="PF00316">
    <property type="entry name" value="FBPase"/>
    <property type="match status" value="1"/>
</dbReference>
<evidence type="ECO:0000256" key="7">
    <source>
        <dbReference type="ARBA" id="ARBA00022723"/>
    </source>
</evidence>
<feature type="domain" description="Fructose-1-6-bisphosphatase class 1 C-terminal" evidence="14">
    <location>
        <begin position="227"/>
        <end position="357"/>
    </location>
</feature>
<dbReference type="PROSITE" id="PS00124">
    <property type="entry name" value="FBPASE"/>
    <property type="match status" value="1"/>
</dbReference>
<dbReference type="HAMAP" id="MF_01855">
    <property type="entry name" value="FBPase_class1"/>
    <property type="match status" value="1"/>
</dbReference>
<dbReference type="InterPro" id="IPR028343">
    <property type="entry name" value="FBPtase"/>
</dbReference>
<dbReference type="PIRSF" id="PIRSF500210">
    <property type="entry name" value="FBPtase"/>
    <property type="match status" value="1"/>
</dbReference>
<evidence type="ECO:0000256" key="4">
    <source>
        <dbReference type="ARBA" id="ARBA00010941"/>
    </source>
</evidence>
<evidence type="ECO:0000259" key="13">
    <source>
        <dbReference type="Pfam" id="PF00316"/>
    </source>
</evidence>
<evidence type="ECO:0000259" key="14">
    <source>
        <dbReference type="Pfam" id="PF18913"/>
    </source>
</evidence>
<dbReference type="GO" id="GO:0046872">
    <property type="term" value="F:metal ion binding"/>
    <property type="evidence" value="ECO:0007669"/>
    <property type="project" value="UniProtKB-KW"/>
</dbReference>
<keyword evidence="8 12" id="KW-0378">Hydrolase</keyword>
<dbReference type="GO" id="GO:0006000">
    <property type="term" value="P:fructose metabolic process"/>
    <property type="evidence" value="ECO:0007669"/>
    <property type="project" value="TreeGrafter"/>
</dbReference>
<comment type="similarity">
    <text evidence="4 12">Belongs to the FBPase class 1 family.</text>
</comment>
<feature type="domain" description="Fructose-1-6-bisphosphatase class I N-terminal" evidence="13">
    <location>
        <begin position="37"/>
        <end position="223"/>
    </location>
</feature>
<dbReference type="CDD" id="cd00354">
    <property type="entry name" value="FBPase"/>
    <property type="match status" value="1"/>
</dbReference>
<proteinExistence type="inferred from homology"/>
<dbReference type="EC" id="3.1.3.11" evidence="5"/>
<reference evidence="15" key="1">
    <citation type="submission" date="2020-06" db="EMBL/GenBank/DDBJ databases">
        <authorList>
            <consortium name="Plant Systems Biology data submission"/>
        </authorList>
    </citation>
    <scope>NUCLEOTIDE SEQUENCE</scope>
    <source>
        <strain evidence="15">D6</strain>
    </source>
</reference>
<organism evidence="15 16">
    <name type="scientific">Seminavis robusta</name>
    <dbReference type="NCBI Taxonomy" id="568900"/>
    <lineage>
        <taxon>Eukaryota</taxon>
        <taxon>Sar</taxon>
        <taxon>Stramenopiles</taxon>
        <taxon>Ochrophyta</taxon>
        <taxon>Bacillariophyta</taxon>
        <taxon>Bacillariophyceae</taxon>
        <taxon>Bacillariophycidae</taxon>
        <taxon>Naviculales</taxon>
        <taxon>Naviculaceae</taxon>
        <taxon>Seminavis</taxon>
    </lineage>
</organism>
<evidence type="ECO:0000256" key="12">
    <source>
        <dbReference type="RuleBase" id="RU000508"/>
    </source>
</evidence>
<dbReference type="PIRSF" id="PIRSF000904">
    <property type="entry name" value="FBPtase_SBPase"/>
    <property type="match status" value="1"/>
</dbReference>
<evidence type="ECO:0000313" key="16">
    <source>
        <dbReference type="Proteomes" id="UP001153069"/>
    </source>
</evidence>
<comment type="caution">
    <text evidence="15">The sequence shown here is derived from an EMBL/GenBank/DDBJ whole genome shotgun (WGS) entry which is preliminary data.</text>
</comment>
<dbReference type="PANTHER" id="PTHR11556:SF41">
    <property type="entry name" value="FRUCTOSE-1,6-BISPHOSPHATASE, CYTOSOLIC"/>
    <property type="match status" value="1"/>
</dbReference>
<evidence type="ECO:0000256" key="5">
    <source>
        <dbReference type="ARBA" id="ARBA00013093"/>
    </source>
</evidence>
<evidence type="ECO:0000256" key="9">
    <source>
        <dbReference type="ARBA" id="ARBA00022842"/>
    </source>
</evidence>
<dbReference type="EMBL" id="CAICTM010000272">
    <property type="protein sequence ID" value="CAB9506636.1"/>
    <property type="molecule type" value="Genomic_DNA"/>
</dbReference>
<accession>A0A9N8H9Z7</accession>
<gene>
    <name evidence="15" type="ORF">SEMRO_273_G105240.1</name>
</gene>
<evidence type="ECO:0000256" key="3">
    <source>
        <dbReference type="ARBA" id="ARBA00004496"/>
    </source>
</evidence>
<dbReference type="SUPFAM" id="SSF56655">
    <property type="entry name" value="Carbohydrate phosphatase"/>
    <property type="match status" value="1"/>
</dbReference>
<evidence type="ECO:0000256" key="11">
    <source>
        <dbReference type="ARBA" id="ARBA00040159"/>
    </source>
</evidence>
<dbReference type="Gene3D" id="3.40.190.80">
    <property type="match status" value="1"/>
</dbReference>
<dbReference type="GO" id="GO:0030388">
    <property type="term" value="P:fructose 1,6-bisphosphate metabolic process"/>
    <property type="evidence" value="ECO:0007669"/>
    <property type="project" value="TreeGrafter"/>
</dbReference>
<keyword evidence="10 12" id="KW-0119">Carbohydrate metabolism</keyword>
<dbReference type="Pfam" id="PF18913">
    <property type="entry name" value="FBPase_C"/>
    <property type="match status" value="1"/>
</dbReference>
<evidence type="ECO:0000256" key="10">
    <source>
        <dbReference type="ARBA" id="ARBA00023277"/>
    </source>
</evidence>
<evidence type="ECO:0000256" key="1">
    <source>
        <dbReference type="ARBA" id="ARBA00001273"/>
    </source>
</evidence>
<evidence type="ECO:0000256" key="6">
    <source>
        <dbReference type="ARBA" id="ARBA00022490"/>
    </source>
</evidence>
<name>A0A9N8H9Z7_9STRA</name>
<sequence length="371" mass="40059">MSTNFNLGGGSKGFRKKKLKPFVRYLEVECWKRAELRELEPVFQAVAEACKQISRIVQRAKTDDLYGDALGADGAPLDGTNIQGEVQQKLDVICNTYMLRAFCGCSKAIHSVASEEEDEPRCCADIMSDSAFAVGDYVAVFDPLDGSKNIEASLPVGSIFGVYRAQPGVPIDGAKSFLQTGGNLVAAGYCLFSATTVLVITLGSGVDGFTLDPDVGQFLHTHEDIRIPASGPIYSFNEANFRDFEDPVKRYLAALKEGSSSVGMRSNARYVGALVADVHNILINGGIYGYPATFSNPSGKLRLLYESAPIAMIMENAGGAGSTGKGRILDVKPTEIHERVPTYLGSVENVFELDQFMSYYGDGDEESEETS</sequence>